<comment type="caution">
    <text evidence="12">The sequence shown here is derived from an EMBL/GenBank/DDBJ whole genome shotgun (WGS) entry which is preliminary data.</text>
</comment>
<dbReference type="InterPro" id="IPR016066">
    <property type="entry name" value="A-D-PHexomutase_CS"/>
</dbReference>
<keyword evidence="6" id="KW-0413">Isomerase</keyword>
<dbReference type="InterPro" id="IPR016055">
    <property type="entry name" value="A-D-PHexomutase_a/b/a-I/II/III"/>
</dbReference>
<feature type="domain" description="Alpha-D-phosphohexomutase alpha/beta/alpha" evidence="9">
    <location>
        <begin position="2"/>
        <end position="129"/>
    </location>
</feature>
<dbReference type="Pfam" id="PF02880">
    <property type="entry name" value="PGM_PMM_III"/>
    <property type="match status" value="1"/>
</dbReference>
<comment type="cofactor">
    <cofactor evidence="1">
        <name>Mg(2+)</name>
        <dbReference type="ChEBI" id="CHEBI:18420"/>
    </cofactor>
</comment>
<dbReference type="InterPro" id="IPR036900">
    <property type="entry name" value="A-D-PHexomutase_C_sf"/>
</dbReference>
<gene>
    <name evidence="12" type="ORF">AUR64_19340</name>
</gene>
<dbReference type="SUPFAM" id="SSF55957">
    <property type="entry name" value="Phosphoglucomutase, C-terminal domain"/>
    <property type="match status" value="1"/>
</dbReference>
<sequence>MFGTSGIRGPVGDDVTGELALAVGRALAAEGYDHVVLGRDARESGAFLANAVAAGAQECGTDVTRVGVASTPTVARSVADFDADAGVVITASHNPATDNGIKLWTPSGQAFDAKRRAAIEERIREESFERADWQGVGIERERNDAIENHIDALVSAVDLGRQLSVVVDAGNGPGALTAHALSELGCDVTTLNAQPDGSFPGRPSEPTAENCQTLCSVVASTDADLGIAHDGDADRMMAVTENGEFVAGDHLLALFGRRAANDGERVAAPLNTSLAVDDALSPQGATVERTPVGDVYVAEAASSPAVTFGGEPSGAWIWPDETLCPDGPLAAVKLAELVSVEGSLETLLGELPRYPTLRDSVEVADKTATMAAVSQRVDDEFDDVDEMDGVRVALDDGWFLVRASGTQPLVRVTAEARDETRAQELFDRAYEMVEDAAKASA</sequence>
<accession>A0A0W1R4T3</accession>
<dbReference type="Proteomes" id="UP000054387">
    <property type="component" value="Unassembled WGS sequence"/>
</dbReference>
<evidence type="ECO:0000256" key="5">
    <source>
        <dbReference type="ARBA" id="ARBA00022842"/>
    </source>
</evidence>
<evidence type="ECO:0000256" key="4">
    <source>
        <dbReference type="ARBA" id="ARBA00022723"/>
    </source>
</evidence>
<evidence type="ECO:0000259" key="8">
    <source>
        <dbReference type="Pfam" id="PF00408"/>
    </source>
</evidence>
<keyword evidence="4 7" id="KW-0479">Metal-binding</keyword>
<dbReference type="CDD" id="cd03087">
    <property type="entry name" value="PGM_like1"/>
    <property type="match status" value="1"/>
</dbReference>
<dbReference type="STRING" id="1514971.AUR64_19340"/>
<evidence type="ECO:0000256" key="7">
    <source>
        <dbReference type="RuleBase" id="RU004326"/>
    </source>
</evidence>
<dbReference type="GO" id="GO:0000287">
    <property type="term" value="F:magnesium ion binding"/>
    <property type="evidence" value="ECO:0007669"/>
    <property type="project" value="InterPro"/>
</dbReference>
<dbReference type="Pfam" id="PF02878">
    <property type="entry name" value="PGM_PMM_I"/>
    <property type="match status" value="1"/>
</dbReference>
<organism evidence="12 13">
    <name type="scientific">Haloprofundus marisrubri</name>
    <dbReference type="NCBI Taxonomy" id="1514971"/>
    <lineage>
        <taxon>Archaea</taxon>
        <taxon>Methanobacteriati</taxon>
        <taxon>Methanobacteriota</taxon>
        <taxon>Stenosarchaea group</taxon>
        <taxon>Halobacteria</taxon>
        <taxon>Halobacteriales</taxon>
        <taxon>Haloferacaceae</taxon>
        <taxon>Haloprofundus</taxon>
    </lineage>
</organism>
<dbReference type="GO" id="GO:0008966">
    <property type="term" value="F:phosphoglucosamine mutase activity"/>
    <property type="evidence" value="ECO:0007669"/>
    <property type="project" value="InterPro"/>
</dbReference>
<name>A0A0W1R4T3_9EURY</name>
<dbReference type="AlphaFoldDB" id="A0A0W1R4T3"/>
<keyword evidence="13" id="KW-1185">Reference proteome</keyword>
<dbReference type="InterPro" id="IPR005844">
    <property type="entry name" value="A-D-PHexomutase_a/b/a-I"/>
</dbReference>
<dbReference type="PROSITE" id="PS00710">
    <property type="entry name" value="PGM_PMM"/>
    <property type="match status" value="1"/>
</dbReference>
<dbReference type="Pfam" id="PF02879">
    <property type="entry name" value="PGM_PMM_II"/>
    <property type="match status" value="1"/>
</dbReference>
<keyword evidence="3" id="KW-0597">Phosphoprotein</keyword>
<dbReference type="Gene3D" id="3.30.310.50">
    <property type="entry name" value="Alpha-D-phosphohexomutase, C-terminal domain"/>
    <property type="match status" value="1"/>
</dbReference>
<dbReference type="PRINTS" id="PR00509">
    <property type="entry name" value="PGMPMM"/>
</dbReference>
<evidence type="ECO:0000256" key="3">
    <source>
        <dbReference type="ARBA" id="ARBA00022553"/>
    </source>
</evidence>
<dbReference type="OrthoDB" id="10363at2157"/>
<evidence type="ECO:0000313" key="12">
    <source>
        <dbReference type="EMBL" id="KTG08387.1"/>
    </source>
</evidence>
<dbReference type="InterPro" id="IPR005846">
    <property type="entry name" value="A-D-PHexomutase_a/b/a-III"/>
</dbReference>
<dbReference type="PANTHER" id="PTHR43771:SF1">
    <property type="entry name" value="PHOSPHOMANNOMUTASE"/>
    <property type="match status" value="1"/>
</dbReference>
<dbReference type="NCBIfam" id="TIGR03990">
    <property type="entry name" value="Arch_GlmM"/>
    <property type="match status" value="1"/>
</dbReference>
<dbReference type="InterPro" id="IPR024086">
    <property type="entry name" value="GlmM_arc-type"/>
</dbReference>
<dbReference type="Pfam" id="PF00408">
    <property type="entry name" value="PGM_PMM_IV"/>
    <property type="match status" value="1"/>
</dbReference>
<reference evidence="12 13" key="1">
    <citation type="submission" date="2015-12" db="EMBL/GenBank/DDBJ databases">
        <title>Haloprofundus marisrubri gen. nov., sp. nov., an extremely halophilic archaeon isolated from the Discovery deep brine-seawater interface in the Red Sea.</title>
        <authorList>
            <person name="Zhang G."/>
            <person name="Stingl U."/>
            <person name="Rashid M."/>
        </authorList>
    </citation>
    <scope>NUCLEOTIDE SEQUENCE [LARGE SCALE GENOMIC DNA]</scope>
    <source>
        <strain evidence="12 13">SB9</strain>
    </source>
</reference>
<evidence type="ECO:0000256" key="6">
    <source>
        <dbReference type="ARBA" id="ARBA00023235"/>
    </source>
</evidence>
<feature type="domain" description="Alpha-D-phosphohexomutase alpha/beta/alpha" evidence="10">
    <location>
        <begin position="148"/>
        <end position="243"/>
    </location>
</feature>
<dbReference type="InterPro" id="IPR005841">
    <property type="entry name" value="Alpha-D-phosphohexomutase_SF"/>
</dbReference>
<feature type="domain" description="Alpha-D-phosphohexomutase alpha/beta/alpha" evidence="11">
    <location>
        <begin position="248"/>
        <end position="351"/>
    </location>
</feature>
<evidence type="ECO:0000259" key="10">
    <source>
        <dbReference type="Pfam" id="PF02879"/>
    </source>
</evidence>
<evidence type="ECO:0000259" key="11">
    <source>
        <dbReference type="Pfam" id="PF02880"/>
    </source>
</evidence>
<evidence type="ECO:0000259" key="9">
    <source>
        <dbReference type="Pfam" id="PF02878"/>
    </source>
</evidence>
<dbReference type="EMBL" id="LOPU01000031">
    <property type="protein sequence ID" value="KTG08387.1"/>
    <property type="molecule type" value="Genomic_DNA"/>
</dbReference>
<dbReference type="Gene3D" id="3.40.120.10">
    <property type="entry name" value="Alpha-D-Glucose-1,6-Bisphosphate, subunit A, domain 3"/>
    <property type="match status" value="3"/>
</dbReference>
<dbReference type="RefSeq" id="WP_058583107.1">
    <property type="nucleotide sequence ID" value="NZ_LOPU01000031.1"/>
</dbReference>
<dbReference type="GO" id="GO:0005975">
    <property type="term" value="P:carbohydrate metabolic process"/>
    <property type="evidence" value="ECO:0007669"/>
    <property type="project" value="InterPro"/>
</dbReference>
<feature type="domain" description="Alpha-D-phosphohexomutase C-terminal" evidence="8">
    <location>
        <begin position="361"/>
        <end position="430"/>
    </location>
</feature>
<proteinExistence type="inferred from homology"/>
<dbReference type="PANTHER" id="PTHR43771">
    <property type="entry name" value="PHOSPHOMANNOMUTASE"/>
    <property type="match status" value="1"/>
</dbReference>
<evidence type="ECO:0000256" key="2">
    <source>
        <dbReference type="ARBA" id="ARBA00010231"/>
    </source>
</evidence>
<dbReference type="InterPro" id="IPR005845">
    <property type="entry name" value="A-D-PHexomutase_a/b/a-II"/>
</dbReference>
<evidence type="ECO:0000256" key="1">
    <source>
        <dbReference type="ARBA" id="ARBA00001946"/>
    </source>
</evidence>
<evidence type="ECO:0000313" key="13">
    <source>
        <dbReference type="Proteomes" id="UP000054387"/>
    </source>
</evidence>
<comment type="similarity">
    <text evidence="2 7">Belongs to the phosphohexose mutase family.</text>
</comment>
<keyword evidence="5 7" id="KW-0460">Magnesium</keyword>
<dbReference type="InterPro" id="IPR005843">
    <property type="entry name" value="A-D-PHexomutase_C"/>
</dbReference>
<dbReference type="SUPFAM" id="SSF53738">
    <property type="entry name" value="Phosphoglucomutase, first 3 domains"/>
    <property type="match status" value="3"/>
</dbReference>
<protein>
    <submittedName>
        <fullName evidence="12">Phosphoglucosamine mutase</fullName>
    </submittedName>
</protein>